<dbReference type="SUPFAM" id="SSF52540">
    <property type="entry name" value="P-loop containing nucleoside triphosphate hydrolases"/>
    <property type="match status" value="1"/>
</dbReference>
<keyword evidence="5" id="KW-0067">ATP-binding</keyword>
<reference evidence="12" key="1">
    <citation type="submission" date="2017-07" db="EMBL/GenBank/DDBJ databases">
        <authorList>
            <person name="Sun Z.S."/>
            <person name="Albrecht U."/>
            <person name="Echele G."/>
            <person name="Lee C.C."/>
        </authorList>
    </citation>
    <scope>NUCLEOTIDE SEQUENCE</scope>
    <source>
        <strain evidence="12">UFG-1</strain>
        <tissue evidence="12">Leaf</tissue>
    </source>
</reference>
<evidence type="ECO:0000256" key="4">
    <source>
        <dbReference type="ARBA" id="ARBA00022741"/>
    </source>
</evidence>
<evidence type="ECO:0000256" key="1">
    <source>
        <dbReference type="ARBA" id="ARBA00005842"/>
    </source>
</evidence>
<dbReference type="STRING" id="429701.A0A2G9G3V6"/>
<dbReference type="GO" id="GO:0005524">
    <property type="term" value="F:ATP binding"/>
    <property type="evidence" value="ECO:0007669"/>
    <property type="project" value="UniProtKB-KW"/>
</dbReference>
<keyword evidence="3" id="KW-0203">Cytokinin biosynthesis</keyword>
<evidence type="ECO:0000313" key="13">
    <source>
        <dbReference type="EMBL" id="PIN01763.1"/>
    </source>
</evidence>
<evidence type="ECO:0000256" key="7">
    <source>
        <dbReference type="ARBA" id="ARBA00051744"/>
    </source>
</evidence>
<evidence type="ECO:0000256" key="11">
    <source>
        <dbReference type="SAM" id="Coils"/>
    </source>
</evidence>
<dbReference type="Pfam" id="PF01715">
    <property type="entry name" value="IPPT"/>
    <property type="match status" value="2"/>
</dbReference>
<evidence type="ECO:0000256" key="8">
    <source>
        <dbReference type="ARBA" id="ARBA00052386"/>
    </source>
</evidence>
<gene>
    <name evidence="13" type="ORF">CDL12_25724</name>
    <name evidence="12" type="ORF">CDL12_27506</name>
</gene>
<comment type="catalytic activity">
    <reaction evidence="7">
        <text>dimethylallyl diphosphate + ATP = N(6)-(dimethylallyl)adenosine 5'-triphosphate + diphosphate</text>
        <dbReference type="Rhea" id="RHEA:36331"/>
        <dbReference type="ChEBI" id="CHEBI:30616"/>
        <dbReference type="ChEBI" id="CHEBI:33019"/>
        <dbReference type="ChEBI" id="CHEBI:57623"/>
        <dbReference type="ChEBI" id="CHEBI:73532"/>
        <dbReference type="EC" id="2.5.1.112"/>
    </reaction>
</comment>
<dbReference type="GO" id="GO:0009824">
    <property type="term" value="F:AMP dimethylallyltransferase activity"/>
    <property type="evidence" value="ECO:0007669"/>
    <property type="project" value="UniProtKB-ARBA"/>
</dbReference>
<evidence type="ECO:0000256" key="9">
    <source>
        <dbReference type="ARBA" id="ARBA00055191"/>
    </source>
</evidence>
<reference evidence="12" key="3">
    <citation type="journal article" date="2018" name="Gigascience">
        <title>Genome assembly of the pink ipe (Handroanthus impetiginosus, Bignoniaceae), a highly-valued ecologically keystone neotropical timber forest tree.</title>
        <authorList>
            <person name="Silva-Junior O.B."/>
            <person name="Novaes E."/>
            <person name="Grattapaglia D."/>
            <person name="Collevatti R.G."/>
        </authorList>
    </citation>
    <scope>NUCLEOTIDE SEQUENCE [LARGE SCALE GENOMIC DNA]</scope>
    <source>
        <strain evidence="12">UFG-1</strain>
        <tissue evidence="12">Leaf</tissue>
    </source>
</reference>
<keyword evidence="11" id="KW-0175">Coiled coil</keyword>
<dbReference type="OrthoDB" id="775260at2759"/>
<dbReference type="EC" id="2.5.1.112" evidence="10"/>
<comment type="similarity">
    <text evidence="1">Belongs to the IPP transferase family.</text>
</comment>
<accession>A0A2G9G3V6</accession>
<keyword evidence="14" id="KW-1185">Reference proteome</keyword>
<comment type="catalytic activity">
    <reaction evidence="8">
        <text>dimethylallyl diphosphate + ADP = N(6)-(dimethylallyl)adenosine 5'-diphosphate + diphosphate</text>
        <dbReference type="Rhea" id="RHEA:36327"/>
        <dbReference type="ChEBI" id="CHEBI:33019"/>
        <dbReference type="ChEBI" id="CHEBI:57623"/>
        <dbReference type="ChEBI" id="CHEBI:73533"/>
        <dbReference type="ChEBI" id="CHEBI:456216"/>
        <dbReference type="EC" id="2.5.1.112"/>
    </reaction>
</comment>
<dbReference type="GO" id="GO:0006400">
    <property type="term" value="P:tRNA modification"/>
    <property type="evidence" value="ECO:0007669"/>
    <property type="project" value="TreeGrafter"/>
</dbReference>
<evidence type="ECO:0000256" key="10">
    <source>
        <dbReference type="ARBA" id="ARBA00066838"/>
    </source>
</evidence>
<dbReference type="GO" id="GO:0052622">
    <property type="term" value="F:ATP/ADP dimethylallyltransferase activity"/>
    <property type="evidence" value="ECO:0007669"/>
    <property type="project" value="UniProtKB-EC"/>
</dbReference>
<comment type="caution">
    <text evidence="12">The sequence shown here is derived from an EMBL/GenBank/DDBJ whole genome shotgun (WGS) entry which is preliminary data.</text>
</comment>
<reference evidence="14" key="2">
    <citation type="journal article" date="2018" name="Gigascience">
        <title>Genome assembly of the Pink Ipe (Handroanthus impetiginosus, Bignoniaceae), a highly valued, ecologically keystone Neotropical timber forest tree.</title>
        <authorList>
            <person name="Silva-Junior O.B."/>
            <person name="Grattapaglia D."/>
            <person name="Novaes E."/>
            <person name="Collevatti R.G."/>
        </authorList>
    </citation>
    <scope>NUCLEOTIDE SEQUENCE [LARGE SCALE GENOMIC DNA]</scope>
    <source>
        <strain evidence="14">cv. UFG-1</strain>
    </source>
</reference>
<organism evidence="12 14">
    <name type="scientific">Handroanthus impetiginosus</name>
    <dbReference type="NCBI Taxonomy" id="429701"/>
    <lineage>
        <taxon>Eukaryota</taxon>
        <taxon>Viridiplantae</taxon>
        <taxon>Streptophyta</taxon>
        <taxon>Embryophyta</taxon>
        <taxon>Tracheophyta</taxon>
        <taxon>Spermatophyta</taxon>
        <taxon>Magnoliopsida</taxon>
        <taxon>eudicotyledons</taxon>
        <taxon>Gunneridae</taxon>
        <taxon>Pentapetalae</taxon>
        <taxon>asterids</taxon>
        <taxon>lamiids</taxon>
        <taxon>Lamiales</taxon>
        <taxon>Bignoniaceae</taxon>
        <taxon>Crescentiina</taxon>
        <taxon>Tabebuia alliance</taxon>
        <taxon>Handroanthus</taxon>
    </lineage>
</organism>
<dbReference type="InterPro" id="IPR039657">
    <property type="entry name" value="Dimethylallyltransferase"/>
</dbReference>
<evidence type="ECO:0000256" key="5">
    <source>
        <dbReference type="ARBA" id="ARBA00022840"/>
    </source>
</evidence>
<dbReference type="GO" id="GO:0005739">
    <property type="term" value="C:mitochondrion"/>
    <property type="evidence" value="ECO:0007669"/>
    <property type="project" value="TreeGrafter"/>
</dbReference>
<evidence type="ECO:0000256" key="3">
    <source>
        <dbReference type="ARBA" id="ARBA00022712"/>
    </source>
</evidence>
<dbReference type="GO" id="GO:0052381">
    <property type="term" value="F:tRNA dimethylallyltransferase activity"/>
    <property type="evidence" value="ECO:0007669"/>
    <property type="project" value="TreeGrafter"/>
</dbReference>
<evidence type="ECO:0000256" key="6">
    <source>
        <dbReference type="ARBA" id="ARBA00022946"/>
    </source>
</evidence>
<feature type="coiled-coil region" evidence="11">
    <location>
        <begin position="239"/>
        <end position="266"/>
    </location>
</feature>
<dbReference type="Gene3D" id="3.40.50.300">
    <property type="entry name" value="P-loop containing nucleotide triphosphate hydrolases"/>
    <property type="match status" value="1"/>
</dbReference>
<keyword evidence="4" id="KW-0547">Nucleotide-binding</keyword>
<dbReference type="AlphaFoldDB" id="A0A2G9G3V6"/>
<dbReference type="PANTHER" id="PTHR11088:SF74">
    <property type="entry name" value="ADENYLATE ISOPENTENYLTRANSFERASE 5, CHLOROPLASTIC"/>
    <property type="match status" value="1"/>
</dbReference>
<proteinExistence type="inferred from homology"/>
<name>A0A2G9G3V6_9LAMI</name>
<dbReference type="PANTHER" id="PTHR11088">
    <property type="entry name" value="TRNA DIMETHYLALLYLTRANSFERASE"/>
    <property type="match status" value="1"/>
</dbReference>
<evidence type="ECO:0000256" key="2">
    <source>
        <dbReference type="ARBA" id="ARBA00022679"/>
    </source>
</evidence>
<dbReference type="InterPro" id="IPR027417">
    <property type="entry name" value="P-loop_NTPase"/>
</dbReference>
<dbReference type="EMBL" id="NKXS01007236">
    <property type="protein sequence ID" value="PIM99987.1"/>
    <property type="molecule type" value="Genomic_DNA"/>
</dbReference>
<sequence length="294" mass="33540">MACLFSLCMQPTTFTFINKDKLVRPSKDKVAVIMGTTGTGKSRLSIDLATIFGGEIINSDKIQIHKGLNVISNKVTDEERRRVPHYLLGIIDPDDDFKAHDFVYHASLTADAITKKGHLPIIAGGSNSFIKALVIDDIEFQSKYECCYLWVDVPMPILHPFLEKRVDKMVERMLVDESREFFNPKGDYTHGIRRSIGVPEMDEYFRKEKLVDSATRAKLLAKAIHQIKENTCKLASRQLRNILRLAEQLEWQIHRLEATEAFLRSDVEANEAWETLVLGPSIKILAHFLNKKTK</sequence>
<dbReference type="FunFam" id="1.10.287.890:FF:000002">
    <property type="entry name" value="Adenylate isopentenyltransferase 5, chloroplastic"/>
    <property type="match status" value="1"/>
</dbReference>
<comment type="function">
    <text evidence="9">Involved in cytokinin biosynthesis. Catalyzes the transfer of an isopentenyl group from dimethylallyl diphosphate (DMAPP) to ATP and ADP.</text>
</comment>
<evidence type="ECO:0000313" key="14">
    <source>
        <dbReference type="Proteomes" id="UP000231279"/>
    </source>
</evidence>
<keyword evidence="6" id="KW-0809">Transit peptide</keyword>
<evidence type="ECO:0000313" key="12">
    <source>
        <dbReference type="EMBL" id="PIM99987.1"/>
    </source>
</evidence>
<dbReference type="Proteomes" id="UP000231279">
    <property type="component" value="Unassembled WGS sequence"/>
</dbReference>
<dbReference type="EMBL" id="NKXS01006262">
    <property type="protein sequence ID" value="PIN01763.1"/>
    <property type="molecule type" value="Genomic_DNA"/>
</dbReference>
<keyword evidence="2 12" id="KW-0808">Transferase</keyword>
<protein>
    <recommendedName>
        <fullName evidence="10">adenylate dimethylallyltransferase (ADP/ATP-dependent)</fullName>
        <ecNumber evidence="10">2.5.1.112</ecNumber>
    </recommendedName>
</protein>
<dbReference type="Gene3D" id="1.10.287.890">
    <property type="entry name" value="Crystal structure of tRNA isopentenylpyrophosphate transferase (bh2366) domain"/>
    <property type="match status" value="1"/>
</dbReference>
<dbReference type="GO" id="GO:0009691">
    <property type="term" value="P:cytokinin biosynthetic process"/>
    <property type="evidence" value="ECO:0007669"/>
    <property type="project" value="UniProtKB-KW"/>
</dbReference>